<dbReference type="Pfam" id="PF04408">
    <property type="entry name" value="WHD_HA2"/>
    <property type="match status" value="1"/>
</dbReference>
<dbReference type="GO" id="GO:0003724">
    <property type="term" value="F:RNA helicase activity"/>
    <property type="evidence" value="ECO:0007669"/>
    <property type="project" value="UniProtKB-EC"/>
</dbReference>
<feature type="domain" description="Helicase C-terminal" evidence="8">
    <location>
        <begin position="188"/>
        <end position="361"/>
    </location>
</feature>
<sequence length="621" mass="70461">MLKQFRNEQYFCMPYLYELGWHLKGSGIIGVTEPRRISAITLADRVSNERGEILGDTVGVSVSFVDKHCSNTCVKYMTEGILLREMLADPLLQKFGVIMVDEAHERNILTDIVLGLLKKIMKKRDSLKVIIASATIDAEFFKDFFNLKTTTKSGTRKDSSVILSVEGRMFPVEVFNTQQPCPDYVKATVDTILKIHEKEKPGDILAFLTGQEEVMDVVHLLREYIQDRPKDDLQVLPMYGTLTNSDQLKVFFTAPKGTRKAIIATNIAETSVTIPGIVYVIDSGFTKLKWFDAESNTDSLIIVPISKAAAEQRGGRAGRLRNGKVYRLYTDEEFEKLSDQTPPEMRRSDLCSTILFLKALGIDNILRFDFPSPPPAKNMLASLETLFALDGLDRNGDLTNPVGYFLAELPINAMMGKMLYNSIQMACSEEILSIIAMAQVQSVFSKPTSGQGQLMARVKKREFEVEEGDLISLLNVYTAFVRNGRTKEWCGQHYVIYRNLKRAHELRQQLHTLARNKIGMPIVSCHGDINVLRRCITSGFFPNAAYLHHSGVYRTCRGNKELHIHPLSCLYTLRQPQYVIFCELLHTTKVFMKDLTVIEPQWLTELAPHYYHKAAVKYEDR</sequence>
<dbReference type="InterPro" id="IPR027417">
    <property type="entry name" value="P-loop_NTPase"/>
</dbReference>
<dbReference type="OrthoDB" id="10253254at2759"/>
<dbReference type="InterPro" id="IPR014001">
    <property type="entry name" value="Helicase_ATP-bd"/>
</dbReference>
<evidence type="ECO:0000256" key="6">
    <source>
        <dbReference type="ARBA" id="ARBA00047984"/>
    </source>
</evidence>
<dbReference type="GO" id="GO:0005524">
    <property type="term" value="F:ATP binding"/>
    <property type="evidence" value="ECO:0007669"/>
    <property type="project" value="UniProtKB-KW"/>
</dbReference>
<name>A0A9Q0NEB3_9DIPT</name>
<keyword evidence="4 9" id="KW-0347">Helicase</keyword>
<reference evidence="9" key="1">
    <citation type="submission" date="2022-07" db="EMBL/GenBank/DDBJ databases">
        <authorList>
            <person name="Trinca V."/>
            <person name="Uliana J.V.C."/>
            <person name="Torres T.T."/>
            <person name="Ward R.J."/>
            <person name="Monesi N."/>
        </authorList>
    </citation>
    <scope>NUCLEOTIDE SEQUENCE</scope>
    <source>
        <strain evidence="9">HSMRA1968</strain>
        <tissue evidence="9">Whole embryos</tissue>
    </source>
</reference>
<dbReference type="CDD" id="cd17917">
    <property type="entry name" value="DEXHc_RHA-like"/>
    <property type="match status" value="1"/>
</dbReference>
<dbReference type="GO" id="GO:0016787">
    <property type="term" value="F:hydrolase activity"/>
    <property type="evidence" value="ECO:0007669"/>
    <property type="project" value="UniProtKB-KW"/>
</dbReference>
<dbReference type="Gene3D" id="1.20.120.1080">
    <property type="match status" value="1"/>
</dbReference>
<dbReference type="Gene3D" id="3.40.50.300">
    <property type="entry name" value="P-loop containing nucleotide triphosphate hydrolases"/>
    <property type="match status" value="2"/>
</dbReference>
<dbReference type="EMBL" id="WJQU01000001">
    <property type="protein sequence ID" value="KAJ6648753.1"/>
    <property type="molecule type" value="Genomic_DNA"/>
</dbReference>
<dbReference type="SMART" id="SM00487">
    <property type="entry name" value="DEXDc"/>
    <property type="match status" value="1"/>
</dbReference>
<evidence type="ECO:0000256" key="1">
    <source>
        <dbReference type="ARBA" id="ARBA00012552"/>
    </source>
</evidence>
<dbReference type="PANTHER" id="PTHR18934">
    <property type="entry name" value="ATP-DEPENDENT RNA HELICASE"/>
    <property type="match status" value="1"/>
</dbReference>
<evidence type="ECO:0000256" key="4">
    <source>
        <dbReference type="ARBA" id="ARBA00022806"/>
    </source>
</evidence>
<dbReference type="InterPro" id="IPR007502">
    <property type="entry name" value="Helicase-assoc_dom"/>
</dbReference>
<dbReference type="GO" id="GO:0003723">
    <property type="term" value="F:RNA binding"/>
    <property type="evidence" value="ECO:0007669"/>
    <property type="project" value="TreeGrafter"/>
</dbReference>
<keyword evidence="10" id="KW-1185">Reference proteome</keyword>
<keyword evidence="5" id="KW-0067">ATP-binding</keyword>
<keyword evidence="2" id="KW-0547">Nucleotide-binding</keyword>
<keyword evidence="3" id="KW-0378">Hydrolase</keyword>
<dbReference type="FunFam" id="3.40.50.300:FF:000145">
    <property type="entry name" value="probable ATP-dependent RNA helicase DHX40"/>
    <property type="match status" value="1"/>
</dbReference>
<dbReference type="InterPro" id="IPR011709">
    <property type="entry name" value="DEAD-box_helicase_OB_fold"/>
</dbReference>
<dbReference type="InterPro" id="IPR002464">
    <property type="entry name" value="DNA/RNA_helicase_DEAH_CS"/>
</dbReference>
<dbReference type="GO" id="GO:0071013">
    <property type="term" value="C:catalytic step 2 spliceosome"/>
    <property type="evidence" value="ECO:0007669"/>
    <property type="project" value="TreeGrafter"/>
</dbReference>
<dbReference type="PANTHER" id="PTHR18934:SF136">
    <property type="entry name" value="ATP-DEPENDENT RNA HELICASE DHX35-RELATED"/>
    <property type="match status" value="1"/>
</dbReference>
<feature type="domain" description="Helicase ATP-binding" evidence="7">
    <location>
        <begin position="1"/>
        <end position="154"/>
    </location>
</feature>
<evidence type="ECO:0000313" key="9">
    <source>
        <dbReference type="EMBL" id="KAJ6648753.1"/>
    </source>
</evidence>
<evidence type="ECO:0000256" key="2">
    <source>
        <dbReference type="ARBA" id="ARBA00022741"/>
    </source>
</evidence>
<dbReference type="EC" id="3.6.4.13" evidence="1"/>
<dbReference type="Pfam" id="PF07717">
    <property type="entry name" value="OB_NTP_bind"/>
    <property type="match status" value="1"/>
</dbReference>
<comment type="caution">
    <text evidence="9">The sequence shown here is derived from an EMBL/GenBank/DDBJ whole genome shotgun (WGS) entry which is preliminary data.</text>
</comment>
<dbReference type="Pfam" id="PF21010">
    <property type="entry name" value="HA2_C"/>
    <property type="match status" value="1"/>
</dbReference>
<protein>
    <recommendedName>
        <fullName evidence="1">RNA helicase</fullName>
        <ecNumber evidence="1">3.6.4.13</ecNumber>
    </recommendedName>
</protein>
<dbReference type="SMART" id="SM00847">
    <property type="entry name" value="HA2"/>
    <property type="match status" value="1"/>
</dbReference>
<dbReference type="PROSITE" id="PS51192">
    <property type="entry name" value="HELICASE_ATP_BIND_1"/>
    <property type="match status" value="1"/>
</dbReference>
<organism evidence="9 10">
    <name type="scientific">Pseudolycoriella hygida</name>
    <dbReference type="NCBI Taxonomy" id="35572"/>
    <lineage>
        <taxon>Eukaryota</taxon>
        <taxon>Metazoa</taxon>
        <taxon>Ecdysozoa</taxon>
        <taxon>Arthropoda</taxon>
        <taxon>Hexapoda</taxon>
        <taxon>Insecta</taxon>
        <taxon>Pterygota</taxon>
        <taxon>Neoptera</taxon>
        <taxon>Endopterygota</taxon>
        <taxon>Diptera</taxon>
        <taxon>Nematocera</taxon>
        <taxon>Sciaroidea</taxon>
        <taxon>Sciaridae</taxon>
        <taxon>Pseudolycoriella</taxon>
    </lineage>
</organism>
<dbReference type="PROSITE" id="PS51194">
    <property type="entry name" value="HELICASE_CTER"/>
    <property type="match status" value="1"/>
</dbReference>
<dbReference type="InterPro" id="IPR048333">
    <property type="entry name" value="HA2_WH"/>
</dbReference>
<evidence type="ECO:0000259" key="7">
    <source>
        <dbReference type="PROSITE" id="PS51192"/>
    </source>
</evidence>
<dbReference type="AlphaFoldDB" id="A0A9Q0NEB3"/>
<gene>
    <name evidence="9" type="primary">DHX35</name>
    <name evidence="9" type="ORF">Bhyg_03984</name>
</gene>
<evidence type="ECO:0000259" key="8">
    <source>
        <dbReference type="PROSITE" id="PS51194"/>
    </source>
</evidence>
<dbReference type="InterPro" id="IPR001650">
    <property type="entry name" value="Helicase_C-like"/>
</dbReference>
<dbReference type="Pfam" id="PF00271">
    <property type="entry name" value="Helicase_C"/>
    <property type="match status" value="1"/>
</dbReference>
<dbReference type="CDD" id="cd18791">
    <property type="entry name" value="SF2_C_RHA"/>
    <property type="match status" value="1"/>
</dbReference>
<proteinExistence type="predicted"/>
<comment type="catalytic activity">
    <reaction evidence="6">
        <text>ATP + H2O = ADP + phosphate + H(+)</text>
        <dbReference type="Rhea" id="RHEA:13065"/>
        <dbReference type="ChEBI" id="CHEBI:15377"/>
        <dbReference type="ChEBI" id="CHEBI:15378"/>
        <dbReference type="ChEBI" id="CHEBI:30616"/>
        <dbReference type="ChEBI" id="CHEBI:43474"/>
        <dbReference type="ChEBI" id="CHEBI:456216"/>
        <dbReference type="EC" id="3.6.4.13"/>
    </reaction>
</comment>
<dbReference type="Proteomes" id="UP001151699">
    <property type="component" value="Chromosome A"/>
</dbReference>
<dbReference type="PROSITE" id="PS00690">
    <property type="entry name" value="DEAH_ATP_HELICASE"/>
    <property type="match status" value="1"/>
</dbReference>
<dbReference type="SUPFAM" id="SSF52540">
    <property type="entry name" value="P-loop containing nucleoside triphosphate hydrolases"/>
    <property type="match status" value="1"/>
</dbReference>
<evidence type="ECO:0000256" key="5">
    <source>
        <dbReference type="ARBA" id="ARBA00022840"/>
    </source>
</evidence>
<evidence type="ECO:0000313" key="10">
    <source>
        <dbReference type="Proteomes" id="UP001151699"/>
    </source>
</evidence>
<dbReference type="SMART" id="SM00490">
    <property type="entry name" value="HELICc"/>
    <property type="match status" value="1"/>
</dbReference>
<accession>A0A9Q0NEB3</accession>
<evidence type="ECO:0000256" key="3">
    <source>
        <dbReference type="ARBA" id="ARBA00022801"/>
    </source>
</evidence>